<dbReference type="CDD" id="cd01066">
    <property type="entry name" value="APP_MetAP"/>
    <property type="match status" value="1"/>
</dbReference>
<feature type="domain" description="Peptidase M24" evidence="1">
    <location>
        <begin position="138"/>
        <end position="331"/>
    </location>
</feature>
<dbReference type="AlphaFoldDB" id="A0A250IMM3"/>
<dbReference type="RefSeq" id="WP_095980405.1">
    <property type="nucleotide sequence ID" value="NZ_CP022163.1"/>
</dbReference>
<dbReference type="Gene3D" id="3.90.230.10">
    <property type="entry name" value="Creatinase/methionine aminopeptidase superfamily"/>
    <property type="match status" value="1"/>
</dbReference>
<dbReference type="EMBL" id="CP022163">
    <property type="protein sequence ID" value="ATB32186.1"/>
    <property type="molecule type" value="Genomic_DNA"/>
</dbReference>
<dbReference type="PANTHER" id="PTHR46112:SF2">
    <property type="entry name" value="XAA-PRO AMINOPEPTIDASE P-RELATED"/>
    <property type="match status" value="1"/>
</dbReference>
<dbReference type="InterPro" id="IPR000994">
    <property type="entry name" value="Pept_M24"/>
</dbReference>
<organism evidence="2 3">
    <name type="scientific">Melittangium boletus DSM 14713</name>
    <dbReference type="NCBI Taxonomy" id="1294270"/>
    <lineage>
        <taxon>Bacteria</taxon>
        <taxon>Pseudomonadati</taxon>
        <taxon>Myxococcota</taxon>
        <taxon>Myxococcia</taxon>
        <taxon>Myxococcales</taxon>
        <taxon>Cystobacterineae</taxon>
        <taxon>Archangiaceae</taxon>
        <taxon>Melittangium</taxon>
    </lineage>
</organism>
<dbReference type="InterPro" id="IPR036005">
    <property type="entry name" value="Creatinase/aminopeptidase-like"/>
</dbReference>
<evidence type="ECO:0000313" key="3">
    <source>
        <dbReference type="Proteomes" id="UP000217289"/>
    </source>
</evidence>
<evidence type="ECO:0000313" key="2">
    <source>
        <dbReference type="EMBL" id="ATB32186.1"/>
    </source>
</evidence>
<proteinExistence type="predicted"/>
<name>A0A250IMM3_9BACT</name>
<dbReference type="Proteomes" id="UP000217289">
    <property type="component" value="Chromosome"/>
</dbReference>
<keyword evidence="3" id="KW-1185">Reference proteome</keyword>
<protein>
    <submittedName>
        <fullName evidence="2">Peptidase M24</fullName>
    </submittedName>
</protein>
<reference evidence="2 3" key="1">
    <citation type="submission" date="2017-06" db="EMBL/GenBank/DDBJ databases">
        <authorList>
            <person name="Kim H.J."/>
            <person name="Triplett B.A."/>
        </authorList>
    </citation>
    <scope>NUCLEOTIDE SEQUENCE [LARGE SCALE GENOMIC DNA]</scope>
    <source>
        <strain evidence="2 3">DSM 14713</strain>
    </source>
</reference>
<sequence>MNELETKLARVREALVKHGLGAVRLRGVDWFGWATCGGSNVVLLTTDVGVAEVLITREDAWVLTDAIEAARLEEEEVPPGLKIWSGPWADKAQRESFVETHRNGARVASDRPVLGELPLPVELIHARWSPLPQELERYRVLGRDAAEAMTEVLLAARPEWTGWELAGAGAEALWARGIHPALTLVGEERRLPLHRHATASHEKLGERAMLVFCGRRHGLFANLTRFVYFRQPTPTERHLVADVARVEAAAFDASRPGETLGAVYAAIVKAYAALGHKGAEAYHHQGGSCGYLSRDVVAGPDSSEVLQPHNAVAWNPSLPGAKIEDTVIVGEQGVEILTVDPRWPTVSIEGRARPDLLVR</sequence>
<evidence type="ECO:0000259" key="1">
    <source>
        <dbReference type="Pfam" id="PF00557"/>
    </source>
</evidence>
<dbReference type="KEGG" id="mbd:MEBOL_005662"/>
<gene>
    <name evidence="2" type="ORF">MEBOL_005662</name>
</gene>
<dbReference type="OrthoDB" id="4850044at2"/>
<dbReference type="InterPro" id="IPR050659">
    <property type="entry name" value="Peptidase_M24B"/>
</dbReference>
<accession>A0A250IMM3</accession>
<dbReference type="SUPFAM" id="SSF55920">
    <property type="entry name" value="Creatinase/aminopeptidase"/>
    <property type="match status" value="1"/>
</dbReference>
<dbReference type="PANTHER" id="PTHR46112">
    <property type="entry name" value="AMINOPEPTIDASE"/>
    <property type="match status" value="1"/>
</dbReference>
<dbReference type="Pfam" id="PF00557">
    <property type="entry name" value="Peptidase_M24"/>
    <property type="match status" value="1"/>
</dbReference>